<sequence>MQVRSLLLPNLETYLGFLEEMLLENQKKEMTRHEAWRVYGALLHAAGRFVYDLLKLFPILSSPPANSVWRTKLKVISTSEINKCKANATEELEQQPSPKKMITTDGPMVSESNNKSMAQTETGEPEADTSFKQANAR</sequence>
<comment type="caution">
    <text evidence="1">The sequence shown here is derived from an EMBL/GenBank/DDBJ whole genome shotgun (WGS) entry which is preliminary data.</text>
</comment>
<dbReference type="Proteomes" id="UP001055879">
    <property type="component" value="Linkage Group LG11"/>
</dbReference>
<dbReference type="EMBL" id="CM042057">
    <property type="protein sequence ID" value="KAI3692601.1"/>
    <property type="molecule type" value="Genomic_DNA"/>
</dbReference>
<organism evidence="1 2">
    <name type="scientific">Arctium lappa</name>
    <name type="common">Greater burdock</name>
    <name type="synonym">Lappa major</name>
    <dbReference type="NCBI Taxonomy" id="4217"/>
    <lineage>
        <taxon>Eukaryota</taxon>
        <taxon>Viridiplantae</taxon>
        <taxon>Streptophyta</taxon>
        <taxon>Embryophyta</taxon>
        <taxon>Tracheophyta</taxon>
        <taxon>Spermatophyta</taxon>
        <taxon>Magnoliopsida</taxon>
        <taxon>eudicotyledons</taxon>
        <taxon>Gunneridae</taxon>
        <taxon>Pentapetalae</taxon>
        <taxon>asterids</taxon>
        <taxon>campanulids</taxon>
        <taxon>Asterales</taxon>
        <taxon>Asteraceae</taxon>
        <taxon>Carduoideae</taxon>
        <taxon>Cardueae</taxon>
        <taxon>Arctiinae</taxon>
        <taxon>Arctium</taxon>
    </lineage>
</organism>
<proteinExistence type="predicted"/>
<gene>
    <name evidence="1" type="ORF">L6452_32421</name>
</gene>
<name>A0ACB8Z4G9_ARCLA</name>
<accession>A0ACB8Z4G9</accession>
<protein>
    <submittedName>
        <fullName evidence="1">Uncharacterized protein</fullName>
    </submittedName>
</protein>
<evidence type="ECO:0000313" key="2">
    <source>
        <dbReference type="Proteomes" id="UP001055879"/>
    </source>
</evidence>
<reference evidence="2" key="1">
    <citation type="journal article" date="2022" name="Mol. Ecol. Resour.">
        <title>The genomes of chicory, endive, great burdock and yacon provide insights into Asteraceae palaeo-polyploidization history and plant inulin production.</title>
        <authorList>
            <person name="Fan W."/>
            <person name="Wang S."/>
            <person name="Wang H."/>
            <person name="Wang A."/>
            <person name="Jiang F."/>
            <person name="Liu H."/>
            <person name="Zhao H."/>
            <person name="Xu D."/>
            <person name="Zhang Y."/>
        </authorList>
    </citation>
    <scope>NUCLEOTIDE SEQUENCE [LARGE SCALE GENOMIC DNA]</scope>
    <source>
        <strain evidence="2">cv. Niubang</strain>
    </source>
</reference>
<reference evidence="1 2" key="2">
    <citation type="journal article" date="2022" name="Mol. Ecol. Resour.">
        <title>The genomes of chicory, endive, great burdock and yacon provide insights into Asteraceae paleo-polyploidization history and plant inulin production.</title>
        <authorList>
            <person name="Fan W."/>
            <person name="Wang S."/>
            <person name="Wang H."/>
            <person name="Wang A."/>
            <person name="Jiang F."/>
            <person name="Liu H."/>
            <person name="Zhao H."/>
            <person name="Xu D."/>
            <person name="Zhang Y."/>
        </authorList>
    </citation>
    <scope>NUCLEOTIDE SEQUENCE [LARGE SCALE GENOMIC DNA]</scope>
    <source>
        <strain evidence="2">cv. Niubang</strain>
    </source>
</reference>
<evidence type="ECO:0000313" key="1">
    <source>
        <dbReference type="EMBL" id="KAI3692601.1"/>
    </source>
</evidence>
<keyword evidence="2" id="KW-1185">Reference proteome</keyword>